<keyword evidence="2" id="KW-0732">Signal</keyword>
<comment type="similarity">
    <text evidence="4">Belongs to the bacterial secretin family.</text>
</comment>
<accession>A0A5C5VDW6</accession>
<protein>
    <submittedName>
        <fullName evidence="7">Type IV pilus biogenesis and competence protein PilQ</fullName>
    </submittedName>
</protein>
<dbReference type="InterPro" id="IPR038591">
    <property type="entry name" value="NolW-like_sf"/>
</dbReference>
<evidence type="ECO:0000313" key="7">
    <source>
        <dbReference type="EMBL" id="TWT35912.1"/>
    </source>
</evidence>
<evidence type="ECO:0000256" key="1">
    <source>
        <dbReference type="ARBA" id="ARBA00004370"/>
    </source>
</evidence>
<gene>
    <name evidence="7" type="primary">pilQ</name>
    <name evidence="7" type="ORF">KOR34_08090</name>
</gene>
<dbReference type="GO" id="GO:0015627">
    <property type="term" value="C:type II protein secretion system complex"/>
    <property type="evidence" value="ECO:0007669"/>
    <property type="project" value="TreeGrafter"/>
</dbReference>
<dbReference type="PANTHER" id="PTHR30332">
    <property type="entry name" value="PROBABLE GENERAL SECRETION PATHWAY PROTEIN D"/>
    <property type="match status" value="1"/>
</dbReference>
<dbReference type="PRINTS" id="PR00811">
    <property type="entry name" value="BCTERIALGSPD"/>
</dbReference>
<evidence type="ECO:0000256" key="4">
    <source>
        <dbReference type="RuleBase" id="RU004003"/>
    </source>
</evidence>
<sequence>MSAPAIAIKSPKESVEQAVEWRETPLSNTVTNASTDRYLFAQAPAVGNQVGDEWSGPDVLPTPSQVSPPDAVPPPAEPTPRRLVLPLDQPGKFDGSVQTSNGMVSVAVRQAPLHSVLSLLAKQQGLSIVASSSLTQPVTVTLQPTTLENALDALLSVAGCTWTSRNGVIYVTEMSKDSASSPFFQGREVRVFTLNYAAADDLEKVVTGLLSPVGKVFIRQLNPADNLRTAEQIVVEDLPPFIERVADYIAQADQAPRQVMIEARILQVRLGKDKDHGVNFDALTRMSGARVHLWTKGFADEEGPGMVFTVDGTDFNNVIDCLTNTVDAKTLASPKTLVVNGQQSKIQIGRRLGYFVTTTTQTSTLQDVRFLDVGVVLHVTPTITADGRVLMQVAPKVSSGDINPTTTLPEEETTEVETSVIVPDGHGIIIGGLIQEFDADRQSKLSGLGDLWVVGRLFQSRQVERERHEVIVALLPRIVDCSSCEDADELDRARSPLLEPHLAPAFRPWEPALPDAAHRPLWSVRKGGKSGSACVVEPSLPQVGSEQLPHPVSAPAAEGLAYPEPVRLPAVE</sequence>
<dbReference type="InterPro" id="IPR050810">
    <property type="entry name" value="Bact_Secretion_Sys_Channel"/>
</dbReference>
<proteinExistence type="inferred from homology"/>
<dbReference type="InterPro" id="IPR001775">
    <property type="entry name" value="GspD/PilQ"/>
</dbReference>
<keyword evidence="8" id="KW-1185">Reference proteome</keyword>
<dbReference type="PANTHER" id="PTHR30332:SF24">
    <property type="entry name" value="SECRETIN GSPD-RELATED"/>
    <property type="match status" value="1"/>
</dbReference>
<dbReference type="EMBL" id="SIHJ01000001">
    <property type="protein sequence ID" value="TWT35912.1"/>
    <property type="molecule type" value="Genomic_DNA"/>
</dbReference>
<name>A0A5C5VDW6_9BACT</name>
<dbReference type="GO" id="GO:0009306">
    <property type="term" value="P:protein secretion"/>
    <property type="evidence" value="ECO:0007669"/>
    <property type="project" value="InterPro"/>
</dbReference>
<evidence type="ECO:0000259" key="6">
    <source>
        <dbReference type="Pfam" id="PF00263"/>
    </source>
</evidence>
<dbReference type="Pfam" id="PF00263">
    <property type="entry name" value="Secretin"/>
    <property type="match status" value="1"/>
</dbReference>
<dbReference type="Gene3D" id="3.30.1370.120">
    <property type="match status" value="1"/>
</dbReference>
<feature type="domain" description="Type II/III secretion system secretin-like" evidence="6">
    <location>
        <begin position="324"/>
        <end position="480"/>
    </location>
</feature>
<evidence type="ECO:0000256" key="2">
    <source>
        <dbReference type="ARBA" id="ARBA00022729"/>
    </source>
</evidence>
<feature type="region of interest" description="Disordered" evidence="5">
    <location>
        <begin position="535"/>
        <end position="556"/>
    </location>
</feature>
<evidence type="ECO:0000313" key="8">
    <source>
        <dbReference type="Proteomes" id="UP000316714"/>
    </source>
</evidence>
<evidence type="ECO:0000256" key="5">
    <source>
        <dbReference type="SAM" id="MobiDB-lite"/>
    </source>
</evidence>
<keyword evidence="3" id="KW-0472">Membrane</keyword>
<organism evidence="7 8">
    <name type="scientific">Posidoniimonas corsicana</name>
    <dbReference type="NCBI Taxonomy" id="1938618"/>
    <lineage>
        <taxon>Bacteria</taxon>
        <taxon>Pseudomonadati</taxon>
        <taxon>Planctomycetota</taxon>
        <taxon>Planctomycetia</taxon>
        <taxon>Pirellulales</taxon>
        <taxon>Lacipirellulaceae</taxon>
        <taxon>Posidoniimonas</taxon>
    </lineage>
</organism>
<evidence type="ECO:0000256" key="3">
    <source>
        <dbReference type="ARBA" id="ARBA00023136"/>
    </source>
</evidence>
<reference evidence="7 8" key="1">
    <citation type="submission" date="2019-02" db="EMBL/GenBank/DDBJ databases">
        <title>Deep-cultivation of Planctomycetes and their phenomic and genomic characterization uncovers novel biology.</title>
        <authorList>
            <person name="Wiegand S."/>
            <person name="Jogler M."/>
            <person name="Boedeker C."/>
            <person name="Pinto D."/>
            <person name="Vollmers J."/>
            <person name="Rivas-Marin E."/>
            <person name="Kohn T."/>
            <person name="Peeters S.H."/>
            <person name="Heuer A."/>
            <person name="Rast P."/>
            <person name="Oberbeckmann S."/>
            <person name="Bunk B."/>
            <person name="Jeske O."/>
            <person name="Meyerdierks A."/>
            <person name="Storesund J.E."/>
            <person name="Kallscheuer N."/>
            <person name="Luecker S."/>
            <person name="Lage O.M."/>
            <person name="Pohl T."/>
            <person name="Merkel B.J."/>
            <person name="Hornburger P."/>
            <person name="Mueller R.-W."/>
            <person name="Bruemmer F."/>
            <person name="Labrenz M."/>
            <person name="Spormann A.M."/>
            <person name="Op Den Camp H."/>
            <person name="Overmann J."/>
            <person name="Amann R."/>
            <person name="Jetten M.S.M."/>
            <person name="Mascher T."/>
            <person name="Medema M.H."/>
            <person name="Devos D.P."/>
            <person name="Kaster A.-K."/>
            <person name="Ovreas L."/>
            <person name="Rohde M."/>
            <person name="Galperin M.Y."/>
            <person name="Jogler C."/>
        </authorList>
    </citation>
    <scope>NUCLEOTIDE SEQUENCE [LARGE SCALE GENOMIC DNA]</scope>
    <source>
        <strain evidence="7 8">KOR34</strain>
    </source>
</reference>
<feature type="region of interest" description="Disordered" evidence="5">
    <location>
        <begin position="49"/>
        <end position="81"/>
    </location>
</feature>
<dbReference type="GO" id="GO:0016020">
    <property type="term" value="C:membrane"/>
    <property type="evidence" value="ECO:0007669"/>
    <property type="project" value="UniProtKB-SubCell"/>
</dbReference>
<dbReference type="Gene3D" id="3.30.1370.130">
    <property type="match status" value="1"/>
</dbReference>
<comment type="caution">
    <text evidence="7">The sequence shown here is derived from an EMBL/GenBank/DDBJ whole genome shotgun (WGS) entry which is preliminary data.</text>
</comment>
<dbReference type="InterPro" id="IPR004846">
    <property type="entry name" value="T2SS/T3SS_dom"/>
</dbReference>
<dbReference type="Proteomes" id="UP000316714">
    <property type="component" value="Unassembled WGS sequence"/>
</dbReference>
<comment type="subcellular location">
    <subcellularLocation>
        <location evidence="1">Membrane</location>
    </subcellularLocation>
</comment>
<dbReference type="AlphaFoldDB" id="A0A5C5VDW6"/>